<sequence length="258" mass="28732">MGSVRGQMIHVVQVKQGGVDGSRADATDSGSRYFSSCCSSPKAWDGPAKELKEEIFVSGSEEEADYPPDGDSDEDLSDMDHKEIHDEVEGSVDEDSTKSDEEYDDLAMRDGLENGYWSDNDCPESTNIKRIADDQESINEVDCVAAGEYQHNLEHIFKRSQGVVEPPLPCTLPCEINETSTGQRTRRRSLSDSMRLQYQTRAPLLPPTAESTAERPGPCSHDSVWLTMDSVMLNQCEDIFFLVLNSQTTRKILWNVVA</sequence>
<keyword evidence="2" id="KW-0418">Kinase</keyword>
<dbReference type="AlphaFoldDB" id="A0A9E7KGU6"/>
<evidence type="ECO:0000313" key="2">
    <source>
        <dbReference type="EMBL" id="URE20063.1"/>
    </source>
</evidence>
<name>A0A9E7KGU6_9LILI</name>
<gene>
    <name evidence="2" type="ORF">MUK42_02425</name>
</gene>
<keyword evidence="3" id="KW-1185">Reference proteome</keyword>
<dbReference type="EMBL" id="CP097509">
    <property type="protein sequence ID" value="URE20063.1"/>
    <property type="molecule type" value="Genomic_DNA"/>
</dbReference>
<reference evidence="2" key="1">
    <citation type="submission" date="2022-05" db="EMBL/GenBank/DDBJ databases">
        <title>The Musa troglodytarum L. genome provides insights into the mechanism of non-climacteric behaviour and enrichment of carotenoids.</title>
        <authorList>
            <person name="Wang J."/>
        </authorList>
    </citation>
    <scope>NUCLEOTIDE SEQUENCE</scope>
    <source>
        <tissue evidence="2">Leaf</tissue>
    </source>
</reference>
<proteinExistence type="predicted"/>
<accession>A0A9E7KGU6</accession>
<feature type="compositionally biased region" description="Acidic residues" evidence="1">
    <location>
        <begin position="60"/>
        <end position="77"/>
    </location>
</feature>
<dbReference type="Proteomes" id="UP001055439">
    <property type="component" value="Chromosome 7"/>
</dbReference>
<dbReference type="GO" id="GO:0016301">
    <property type="term" value="F:kinase activity"/>
    <property type="evidence" value="ECO:0007669"/>
    <property type="project" value="UniProtKB-KW"/>
</dbReference>
<evidence type="ECO:0000256" key="1">
    <source>
        <dbReference type="SAM" id="MobiDB-lite"/>
    </source>
</evidence>
<protein>
    <submittedName>
        <fullName evidence="2">2-phosphoglycerate kinase-related</fullName>
    </submittedName>
</protein>
<keyword evidence="2" id="KW-0808">Transferase</keyword>
<feature type="region of interest" description="Disordered" evidence="1">
    <location>
        <begin position="17"/>
        <end position="78"/>
    </location>
</feature>
<dbReference type="OrthoDB" id="10263927at2759"/>
<evidence type="ECO:0000313" key="3">
    <source>
        <dbReference type="Proteomes" id="UP001055439"/>
    </source>
</evidence>
<organism evidence="2 3">
    <name type="scientific">Musa troglodytarum</name>
    <name type="common">fe'i banana</name>
    <dbReference type="NCBI Taxonomy" id="320322"/>
    <lineage>
        <taxon>Eukaryota</taxon>
        <taxon>Viridiplantae</taxon>
        <taxon>Streptophyta</taxon>
        <taxon>Embryophyta</taxon>
        <taxon>Tracheophyta</taxon>
        <taxon>Spermatophyta</taxon>
        <taxon>Magnoliopsida</taxon>
        <taxon>Liliopsida</taxon>
        <taxon>Zingiberales</taxon>
        <taxon>Musaceae</taxon>
        <taxon>Musa</taxon>
    </lineage>
</organism>